<evidence type="ECO:0000256" key="1">
    <source>
        <dbReference type="ARBA" id="ARBA00023224"/>
    </source>
</evidence>
<evidence type="ECO:0000256" key="4">
    <source>
        <dbReference type="SAM" id="MobiDB-lite"/>
    </source>
</evidence>
<dbReference type="GO" id="GO:0007165">
    <property type="term" value="P:signal transduction"/>
    <property type="evidence" value="ECO:0007669"/>
    <property type="project" value="UniProtKB-KW"/>
</dbReference>
<dbReference type="InterPro" id="IPR039379">
    <property type="entry name" value="Protoglobin_sensor_dom"/>
</dbReference>
<dbReference type="KEGG" id="blag:BLTE_03760"/>
<accession>A0A348FWK8</accession>
<keyword evidence="7" id="KW-1185">Reference proteome</keyword>
<dbReference type="InterPro" id="IPR044398">
    <property type="entry name" value="Globin-sensor_dom"/>
</dbReference>
<evidence type="ECO:0000313" key="6">
    <source>
        <dbReference type="EMBL" id="BBF91691.1"/>
    </source>
</evidence>
<evidence type="ECO:0000256" key="3">
    <source>
        <dbReference type="PROSITE-ProRule" id="PRU00284"/>
    </source>
</evidence>
<feature type="domain" description="Methyl-accepting transducer" evidence="5">
    <location>
        <begin position="192"/>
        <end position="418"/>
    </location>
</feature>
<dbReference type="InterPro" id="IPR004090">
    <property type="entry name" value="Chemotax_Me-accpt_rcpt"/>
</dbReference>
<dbReference type="InterPro" id="IPR012292">
    <property type="entry name" value="Globin/Proto"/>
</dbReference>
<comment type="similarity">
    <text evidence="2">Belongs to the methyl-accepting chemotaxis (MCP) protein family.</text>
</comment>
<dbReference type="InterPro" id="IPR009050">
    <property type="entry name" value="Globin-like_sf"/>
</dbReference>
<evidence type="ECO:0000313" key="7">
    <source>
        <dbReference type="Proteomes" id="UP000266934"/>
    </source>
</evidence>
<dbReference type="SUPFAM" id="SSF46458">
    <property type="entry name" value="Globin-like"/>
    <property type="match status" value="1"/>
</dbReference>
<evidence type="ECO:0000256" key="2">
    <source>
        <dbReference type="ARBA" id="ARBA00029447"/>
    </source>
</evidence>
<dbReference type="GO" id="GO:0016020">
    <property type="term" value="C:membrane"/>
    <property type="evidence" value="ECO:0007669"/>
    <property type="project" value="InterPro"/>
</dbReference>
<dbReference type="Gene3D" id="1.10.490.10">
    <property type="entry name" value="Globins"/>
    <property type="match status" value="1"/>
</dbReference>
<keyword evidence="1 3" id="KW-0807">Transducer</keyword>
<gene>
    <name evidence="6" type="ORF">BLTE_03760</name>
</gene>
<dbReference type="OrthoDB" id="9814362at2"/>
<evidence type="ECO:0000259" key="5">
    <source>
        <dbReference type="PROSITE" id="PS50111"/>
    </source>
</evidence>
<dbReference type="GO" id="GO:0006935">
    <property type="term" value="P:chemotaxis"/>
    <property type="evidence" value="ECO:0007669"/>
    <property type="project" value="InterPro"/>
</dbReference>
<dbReference type="EMBL" id="AP018907">
    <property type="protein sequence ID" value="BBF91691.1"/>
    <property type="molecule type" value="Genomic_DNA"/>
</dbReference>
<dbReference type="GO" id="GO:0004888">
    <property type="term" value="F:transmembrane signaling receptor activity"/>
    <property type="evidence" value="ECO:0007669"/>
    <property type="project" value="InterPro"/>
</dbReference>
<dbReference type="CDD" id="cd01068">
    <property type="entry name" value="globin_sensor"/>
    <property type="match status" value="1"/>
</dbReference>
<dbReference type="SUPFAM" id="SSF58104">
    <property type="entry name" value="Methyl-accepting chemotaxis protein (MCP) signaling domain"/>
    <property type="match status" value="1"/>
</dbReference>
<dbReference type="Pfam" id="PF00015">
    <property type="entry name" value="MCPsignal"/>
    <property type="match status" value="1"/>
</dbReference>
<dbReference type="Proteomes" id="UP000266934">
    <property type="component" value="Chromosome"/>
</dbReference>
<organism evidence="6 7">
    <name type="scientific">Blastochloris tepida</name>
    <dbReference type="NCBI Taxonomy" id="2233851"/>
    <lineage>
        <taxon>Bacteria</taxon>
        <taxon>Pseudomonadati</taxon>
        <taxon>Pseudomonadota</taxon>
        <taxon>Alphaproteobacteria</taxon>
        <taxon>Hyphomicrobiales</taxon>
        <taxon>Blastochloridaceae</taxon>
        <taxon>Blastochloris</taxon>
    </lineage>
</organism>
<dbReference type="AlphaFoldDB" id="A0A348FWK8"/>
<dbReference type="InterPro" id="IPR004089">
    <property type="entry name" value="MCPsignal_dom"/>
</dbReference>
<dbReference type="Pfam" id="PF11563">
    <property type="entry name" value="Protoglobin"/>
    <property type="match status" value="1"/>
</dbReference>
<dbReference type="PROSITE" id="PS50111">
    <property type="entry name" value="CHEMOTAXIS_TRANSDUC_2"/>
    <property type="match status" value="1"/>
</dbReference>
<feature type="region of interest" description="Disordered" evidence="4">
    <location>
        <begin position="382"/>
        <end position="406"/>
    </location>
</feature>
<dbReference type="SMART" id="SM00283">
    <property type="entry name" value="MA"/>
    <property type="match status" value="1"/>
</dbReference>
<dbReference type="PANTHER" id="PTHR32089">
    <property type="entry name" value="METHYL-ACCEPTING CHEMOTAXIS PROTEIN MCPB"/>
    <property type="match status" value="1"/>
</dbReference>
<dbReference type="Gene3D" id="1.10.287.950">
    <property type="entry name" value="Methyl-accepting chemotaxis protein"/>
    <property type="match status" value="1"/>
</dbReference>
<dbReference type="GO" id="GO:0019825">
    <property type="term" value="F:oxygen binding"/>
    <property type="evidence" value="ECO:0007669"/>
    <property type="project" value="InterPro"/>
</dbReference>
<dbReference type="PANTHER" id="PTHR32089:SF112">
    <property type="entry name" value="LYSOZYME-LIKE PROTEIN-RELATED"/>
    <property type="match status" value="1"/>
</dbReference>
<proteinExistence type="inferred from homology"/>
<dbReference type="RefSeq" id="WP_126397088.1">
    <property type="nucleotide sequence ID" value="NZ_AP018907.1"/>
</dbReference>
<protein>
    <submittedName>
        <fullName evidence="6">Chemotaxis sensory transducer</fullName>
    </submittedName>
</protein>
<dbReference type="PRINTS" id="PR00260">
    <property type="entry name" value="CHEMTRNSDUCR"/>
</dbReference>
<name>A0A348FWK8_9HYPH</name>
<dbReference type="GO" id="GO:0020037">
    <property type="term" value="F:heme binding"/>
    <property type="evidence" value="ECO:0007669"/>
    <property type="project" value="InterPro"/>
</dbReference>
<sequence>MAVDESLQNRVQFMRIDAETRRHLREMKPLLEAAMPRALDGFYAHVSATPDMARMFRNPEHMRHARTKQIQHWTLICEATFDDAYVDSVTRVGRAHNRLGLEPGWYIGGYAFLINEVIGALLEGGSGLFRRGVSADVRAKVAAFTRAAMLDMDFAISVYLDESRREKREALAKLADVFQSSVGTITQAAETATQDMHHSADEMAATAQRTRQRATSVASVAEESTANVGSVAAAVEELSSSIHEISARVQSAAATASGAAERARETSTVVGNLVKVADEIGGIITLIKTIAAQTNLLALNATIEAARAGEAGRGFAVVASEVKTLASQTTKATEDIERQIGTIQAVTSQTASAIEEINHANVQVNEAFTSIAAAVEEQSAATQEIARSTGDAEAGSRNVTQEMSGVRADAEVSGEVAAHLLAASATLSEQIARLRSEAAGFLDRIRAA</sequence>
<reference evidence="6 7" key="1">
    <citation type="submission" date="2018-08" db="EMBL/GenBank/DDBJ databases">
        <title>Complete genome sequencing of Blastochloris tepida GI.</title>
        <authorList>
            <person name="Tsukatani Y."/>
            <person name="Mori H."/>
        </authorList>
    </citation>
    <scope>NUCLEOTIDE SEQUENCE [LARGE SCALE GENOMIC DNA]</scope>
    <source>
        <strain evidence="6 7">GI</strain>
    </source>
</reference>